<dbReference type="PANTHER" id="PTHR23359">
    <property type="entry name" value="NUCLEOTIDE KINASE"/>
    <property type="match status" value="1"/>
</dbReference>
<dbReference type="AlphaFoldDB" id="A0A4W6FUL3"/>
<evidence type="ECO:0000256" key="9">
    <source>
        <dbReference type="ARBA" id="ARBA00022741"/>
    </source>
</evidence>
<keyword evidence="17" id="KW-1185">Reference proteome</keyword>
<dbReference type="Pfam" id="PF00406">
    <property type="entry name" value="ADK"/>
    <property type="match status" value="2"/>
</dbReference>
<evidence type="ECO:0000313" key="17">
    <source>
        <dbReference type="Proteomes" id="UP000314980"/>
    </source>
</evidence>
<dbReference type="PROSITE" id="PS00113">
    <property type="entry name" value="ADENYLATE_KINASE"/>
    <property type="match status" value="1"/>
</dbReference>
<evidence type="ECO:0000256" key="8">
    <source>
        <dbReference type="ARBA" id="ARBA00022679"/>
    </source>
</evidence>
<dbReference type="CDD" id="cd22978">
    <property type="entry name" value="DD_AK5"/>
    <property type="match status" value="1"/>
</dbReference>
<keyword evidence="9" id="KW-0547">Nucleotide-binding</keyword>
<dbReference type="EC" id="2.7.4.3" evidence="6"/>
<proteinExistence type="inferred from homology"/>
<evidence type="ECO:0000313" key="16">
    <source>
        <dbReference type="Ensembl" id="ENSLCAP00010054946.1"/>
    </source>
</evidence>
<keyword evidence="10 15" id="KW-0418">Kinase</keyword>
<comment type="catalytic activity">
    <reaction evidence="2">
        <text>AMP + ATP = 2 ADP</text>
        <dbReference type="Rhea" id="RHEA:12973"/>
        <dbReference type="ChEBI" id="CHEBI:30616"/>
        <dbReference type="ChEBI" id="CHEBI:456215"/>
        <dbReference type="ChEBI" id="CHEBI:456216"/>
        <dbReference type="EC" id="2.7.4.3"/>
    </reaction>
</comment>
<reference evidence="16" key="3">
    <citation type="submission" date="2025-05" db="UniProtKB">
        <authorList>
            <consortium name="Ensembl"/>
        </authorList>
    </citation>
    <scope>IDENTIFICATION</scope>
</reference>
<evidence type="ECO:0000256" key="6">
    <source>
        <dbReference type="ARBA" id="ARBA00012955"/>
    </source>
</evidence>
<dbReference type="SUPFAM" id="SSF47391">
    <property type="entry name" value="Dimerization-anchoring domain of cAMP-dependent PK regulatory subunit"/>
    <property type="match status" value="1"/>
</dbReference>
<evidence type="ECO:0000256" key="3">
    <source>
        <dbReference type="ARBA" id="ARBA00000937"/>
    </source>
</evidence>
<gene>
    <name evidence="16" type="primary">AK5</name>
    <name evidence="18" type="synonym">ak5</name>
</gene>
<evidence type="ECO:0000313" key="18">
    <source>
        <dbReference type="RefSeq" id="XP_018533595.1"/>
    </source>
</evidence>
<evidence type="ECO:0000256" key="5">
    <source>
        <dbReference type="ARBA" id="ARBA00007220"/>
    </source>
</evidence>
<evidence type="ECO:0000256" key="14">
    <source>
        <dbReference type="ARBA" id="ARBA00083254"/>
    </source>
</evidence>
<keyword evidence="7" id="KW-0963">Cytoplasm</keyword>
<dbReference type="Ensembl" id="ENSLCAT00010056417.1">
    <property type="protein sequence ID" value="ENSLCAP00010054946.1"/>
    <property type="gene ID" value="ENSLCAG00010025634.1"/>
</dbReference>
<reference evidence="17" key="1">
    <citation type="submission" date="2015-09" db="EMBL/GenBank/DDBJ databases">
        <authorList>
            <person name="Sai Rama Sridatta P."/>
        </authorList>
    </citation>
    <scope>NUCLEOTIDE SEQUENCE [LARGE SCALE GENOMIC DNA]</scope>
</reference>
<organism evidence="16 17">
    <name type="scientific">Lates calcarifer</name>
    <name type="common">Barramundi</name>
    <name type="synonym">Holocentrus calcarifer</name>
    <dbReference type="NCBI Taxonomy" id="8187"/>
    <lineage>
        <taxon>Eukaryota</taxon>
        <taxon>Metazoa</taxon>
        <taxon>Chordata</taxon>
        <taxon>Craniata</taxon>
        <taxon>Vertebrata</taxon>
        <taxon>Euteleostomi</taxon>
        <taxon>Actinopterygii</taxon>
        <taxon>Neopterygii</taxon>
        <taxon>Teleostei</taxon>
        <taxon>Neoteleostei</taxon>
        <taxon>Acanthomorphata</taxon>
        <taxon>Carangaria</taxon>
        <taxon>Carangaria incertae sedis</taxon>
        <taxon>Centropomidae</taxon>
        <taxon>Lates</taxon>
    </lineage>
</organism>
<dbReference type="GO" id="GO:0005524">
    <property type="term" value="F:ATP binding"/>
    <property type="evidence" value="ECO:0007669"/>
    <property type="project" value="UniProtKB-KW"/>
</dbReference>
<accession>A0A4W6FUL3</accession>
<dbReference type="GO" id="GO:0004550">
    <property type="term" value="F:nucleoside diphosphate kinase activity"/>
    <property type="evidence" value="ECO:0007669"/>
    <property type="project" value="UniProtKB-EC"/>
</dbReference>
<dbReference type="SUPFAM" id="SSF52540">
    <property type="entry name" value="P-loop containing nucleoside triphosphate hydrolases"/>
    <property type="match status" value="2"/>
</dbReference>
<dbReference type="KEGG" id="lcf:108884267"/>
<dbReference type="CDD" id="cd01428">
    <property type="entry name" value="ADK"/>
    <property type="match status" value="2"/>
</dbReference>
<reference evidence="18" key="2">
    <citation type="submission" date="2025-04" db="UniProtKB">
        <authorList>
            <consortium name="RefSeq"/>
        </authorList>
    </citation>
    <scope>IDENTIFICATION</scope>
    <source>
        <tissue evidence="18">Brain</tissue>
    </source>
</reference>
<dbReference type="Proteomes" id="UP000694890">
    <property type="component" value="Linkage group LG4"/>
</dbReference>
<comment type="similarity">
    <text evidence="5 15">Belongs to the adenylate kinase family.</text>
</comment>
<dbReference type="InterPro" id="IPR000850">
    <property type="entry name" value="Adenylat/UMP-CMP_kin"/>
</dbReference>
<dbReference type="Gene3D" id="3.40.50.300">
    <property type="entry name" value="P-loop containing nucleotide triphosphate hydrolases"/>
    <property type="match status" value="2"/>
</dbReference>
<name>A0A4W6FUL3_LATCA</name>
<protein>
    <recommendedName>
        <fullName evidence="13">Adenylate kinase isoenzyme 5</fullName>
        <ecNumber evidence="6">2.7.4.3</ecNumber>
    </recommendedName>
    <alternativeName>
        <fullName evidence="14">ATP-AMP transphosphorylase 5</fullName>
    </alternativeName>
</protein>
<dbReference type="OrthoDB" id="6436361at2759"/>
<dbReference type="FunFam" id="3.40.50.300:FF:000583">
    <property type="entry name" value="Adenylate kinase isoenzyme 5"/>
    <property type="match status" value="1"/>
</dbReference>
<evidence type="ECO:0000256" key="10">
    <source>
        <dbReference type="ARBA" id="ARBA00022777"/>
    </source>
</evidence>
<evidence type="ECO:0000256" key="2">
    <source>
        <dbReference type="ARBA" id="ARBA00000582"/>
    </source>
</evidence>
<dbReference type="GO" id="GO:0005737">
    <property type="term" value="C:cytoplasm"/>
    <property type="evidence" value="ECO:0007669"/>
    <property type="project" value="UniProtKB-SubCell"/>
</dbReference>
<dbReference type="GeneTree" id="ENSGT00940000155917"/>
<sequence>MNTNDAKEYLARREIPQLFESLLTGLMYYRPDDPIDYLEGCLKKVRELGGTDKVRWDTFVGQEKKSLPPLNGGQSRRSLFRNVLPDSPNFPYRRYDRLPPISQFSIESDSDLSETAELIEEYEVFDPSRPRPKVILVIGGPGSGKGTQCLKIAERYGFQYVSVGELLRKKMIHNATSNRKWSLIAKIITNGELAPQETTITEIKQKIMKIPDANGIVIDGFPRDVGQALSFEDQICTPDLVVFLACTNHRLKERLQKRAEQQGRPDDNPKAIDRRLTNFKQNTIPLVKYFQERGLIVTLDADRDEEEVFCDISMTLDNKLFPSKEPAAGPSELDLSLLGETSSLADAACKYDEVEEEEELGYAEGAAESYSTEQRKPKVIFMMGGPGSGKALQCERMEDRFGLRRITLGDLLCSELQSHSDRGRHLRDVLERGEQLPEDTLLELLCDAVASSVRQGKGLVISNFPTDLRQAEEYEAKMGEPSAVLLLNCSPDTMSSRVQCRGRSSSSSSFHPGTDRDGAVHRRAESFCNNSQAVAAHYERKRLLHTIDAERSPEEVFAQICQAMESCSTF</sequence>
<dbReference type="RefSeq" id="XP_018533595.1">
    <property type="nucleotide sequence ID" value="XM_018678079.2"/>
</dbReference>
<comment type="catalytic activity">
    <reaction evidence="3">
        <text>a ribonucleoside 5'-diphosphate + ATP = a ribonucleoside 5'-triphosphate + ADP</text>
        <dbReference type="Rhea" id="RHEA:18113"/>
        <dbReference type="ChEBI" id="CHEBI:30616"/>
        <dbReference type="ChEBI" id="CHEBI:57930"/>
        <dbReference type="ChEBI" id="CHEBI:61557"/>
        <dbReference type="ChEBI" id="CHEBI:456216"/>
        <dbReference type="EC" id="2.7.4.6"/>
    </reaction>
</comment>
<evidence type="ECO:0000256" key="7">
    <source>
        <dbReference type="ARBA" id="ARBA00022490"/>
    </source>
</evidence>
<dbReference type="InterPro" id="IPR033690">
    <property type="entry name" value="Adenylat_kinase_CS"/>
</dbReference>
<dbReference type="PRINTS" id="PR00094">
    <property type="entry name" value="ADENYLTKNASE"/>
</dbReference>
<dbReference type="GO" id="GO:0004017">
    <property type="term" value="F:AMP kinase activity"/>
    <property type="evidence" value="ECO:0007669"/>
    <property type="project" value="UniProtKB-EC"/>
</dbReference>
<comment type="subcellular location">
    <subcellularLocation>
        <location evidence="4">Cytoplasm</location>
    </subcellularLocation>
</comment>
<dbReference type="CTD" id="26289"/>
<evidence type="ECO:0000256" key="1">
    <source>
        <dbReference type="ARBA" id="ARBA00000082"/>
    </source>
</evidence>
<dbReference type="HAMAP" id="MF_00235">
    <property type="entry name" value="Adenylate_kinase_Adk"/>
    <property type="match status" value="1"/>
</dbReference>
<evidence type="ECO:0000256" key="15">
    <source>
        <dbReference type="RuleBase" id="RU003330"/>
    </source>
</evidence>
<keyword evidence="8 15" id="KW-0808">Transferase</keyword>
<evidence type="ECO:0000256" key="12">
    <source>
        <dbReference type="ARBA" id="ARBA00053658"/>
    </source>
</evidence>
<comment type="catalytic activity">
    <reaction evidence="1">
        <text>a 2'-deoxyribonucleoside 5'-diphosphate + ATP = a 2'-deoxyribonucleoside 5'-triphosphate + ADP</text>
        <dbReference type="Rhea" id="RHEA:44640"/>
        <dbReference type="ChEBI" id="CHEBI:30616"/>
        <dbReference type="ChEBI" id="CHEBI:61560"/>
        <dbReference type="ChEBI" id="CHEBI:73316"/>
        <dbReference type="ChEBI" id="CHEBI:456216"/>
        <dbReference type="EC" id="2.7.4.6"/>
    </reaction>
</comment>
<evidence type="ECO:0000256" key="4">
    <source>
        <dbReference type="ARBA" id="ARBA00004496"/>
    </source>
</evidence>
<dbReference type="InterPro" id="IPR027417">
    <property type="entry name" value="P-loop_NTPase"/>
</dbReference>
<dbReference type="Proteomes" id="UP000314980">
    <property type="component" value="Unassembled WGS sequence"/>
</dbReference>
<evidence type="ECO:0000256" key="11">
    <source>
        <dbReference type="ARBA" id="ARBA00022840"/>
    </source>
</evidence>
<dbReference type="GeneID" id="108884267"/>
<evidence type="ECO:0000256" key="13">
    <source>
        <dbReference type="ARBA" id="ARBA00071573"/>
    </source>
</evidence>
<keyword evidence="11" id="KW-0067">ATP-binding</keyword>
<comment type="function">
    <text evidence="12">Nucleoside monophosphate (NMP) kinase that catalyzes the reversible transfer of the terminal phosphate group between nucleoside triphosphates and monophosphates. Active on AMP and dAMP with ATP as a donor. When GTP is used as phosphate donor, the enzyme phosphorylates AMP, CMP, and to a small extent dCMP. Also displays broad nucleoside diphosphate kinase activity.</text>
</comment>